<dbReference type="RefSeq" id="WP_006067638.1">
    <property type="nucleotide sequence ID" value="NZ_CP031305.1"/>
</dbReference>
<name>A0A4D6HP42_9EURY</name>
<sequence>MSHESDDDEEESERELEYEHHIAREDVITHLESLVDGFRDGGTVTIAFGDETVEFEPPEHMAFEMEYEEHGDERELEFELEWRVQNEDLEIGTTE</sequence>
<evidence type="ECO:0000256" key="1">
    <source>
        <dbReference type="SAM" id="MobiDB-lite"/>
    </source>
</evidence>
<dbReference type="Proteomes" id="UP000296822">
    <property type="component" value="Chromosome"/>
</dbReference>
<protein>
    <submittedName>
        <fullName evidence="3">Amphi-Trp domain-containing protein</fullName>
    </submittedName>
</protein>
<dbReference type="KEGG" id="nbg:DV706_15290"/>
<dbReference type="EMBL" id="CP031305">
    <property type="protein sequence ID" value="QCC55713.1"/>
    <property type="molecule type" value="Genomic_DNA"/>
</dbReference>
<gene>
    <name evidence="3" type="ORF">DV706_15290</name>
</gene>
<evidence type="ECO:0000313" key="3">
    <source>
        <dbReference type="EMBL" id="QCC55713.1"/>
    </source>
</evidence>
<dbReference type="Pfam" id="PF20068">
    <property type="entry name" value="Amphi-Trp"/>
    <property type="match status" value="1"/>
</dbReference>
<feature type="domain" description="Amphi-Trp" evidence="2">
    <location>
        <begin position="13"/>
        <end position="88"/>
    </location>
</feature>
<organism evidence="3 4">
    <name type="scientific">Natronorubrum bangense</name>
    <dbReference type="NCBI Taxonomy" id="61858"/>
    <lineage>
        <taxon>Archaea</taxon>
        <taxon>Methanobacteriati</taxon>
        <taxon>Methanobacteriota</taxon>
        <taxon>Stenosarchaea group</taxon>
        <taxon>Halobacteria</taxon>
        <taxon>Halobacteriales</taxon>
        <taxon>Natrialbaceae</taxon>
        <taxon>Natronorubrum</taxon>
    </lineage>
</organism>
<feature type="region of interest" description="Disordered" evidence="1">
    <location>
        <begin position="1"/>
        <end position="20"/>
    </location>
</feature>
<evidence type="ECO:0000313" key="4">
    <source>
        <dbReference type="Proteomes" id="UP000296822"/>
    </source>
</evidence>
<evidence type="ECO:0000259" key="2">
    <source>
        <dbReference type="Pfam" id="PF20068"/>
    </source>
</evidence>
<dbReference type="NCBIfam" id="TIGR04354">
    <property type="entry name" value="amphi-Trp"/>
    <property type="match status" value="1"/>
</dbReference>
<feature type="compositionally biased region" description="Acidic residues" evidence="1">
    <location>
        <begin position="1"/>
        <end position="14"/>
    </location>
</feature>
<dbReference type="InterPro" id="IPR027598">
    <property type="entry name" value="Amphi-Trp_dom"/>
</dbReference>
<proteinExistence type="predicted"/>
<dbReference type="AlphaFoldDB" id="A0A4D6HP42"/>
<reference evidence="3 4" key="1">
    <citation type="journal article" date="2019" name="Nat. Commun.">
        <title>A new type of DNA phosphorothioation-based antiviral system in archaea.</title>
        <authorList>
            <person name="Xiong L."/>
            <person name="Liu S."/>
            <person name="Chen S."/>
            <person name="Xiao Y."/>
            <person name="Zhu B."/>
            <person name="Gao Y."/>
            <person name="Zhang Y."/>
            <person name="Chen B."/>
            <person name="Luo J."/>
            <person name="Deng Z."/>
            <person name="Chen X."/>
            <person name="Wang L."/>
            <person name="Chen S."/>
        </authorList>
    </citation>
    <scope>NUCLEOTIDE SEQUENCE [LARGE SCALE GENOMIC DNA]</scope>
    <source>
        <strain evidence="3 4">JCM 10635</strain>
    </source>
</reference>
<accession>A0A4D6HP42</accession>
<dbReference type="GeneID" id="39852632"/>